<dbReference type="PANTHER" id="PTHR40036:SF1">
    <property type="entry name" value="MACROCIN O-METHYLTRANSFERASE"/>
    <property type="match status" value="1"/>
</dbReference>
<dbReference type="EMBL" id="BAABJI010000002">
    <property type="protein sequence ID" value="GAA4919827.1"/>
    <property type="molecule type" value="Genomic_DNA"/>
</dbReference>
<dbReference type="SUPFAM" id="SSF53335">
    <property type="entry name" value="S-adenosyl-L-methionine-dependent methyltransferases"/>
    <property type="match status" value="1"/>
</dbReference>
<proteinExistence type="predicted"/>
<dbReference type="Gene3D" id="3.40.50.150">
    <property type="entry name" value="Vaccinia Virus protein VP39"/>
    <property type="match status" value="1"/>
</dbReference>
<comment type="caution">
    <text evidence="1">The sequence shown here is derived from an EMBL/GenBank/DDBJ whole genome shotgun (WGS) entry which is preliminary data.</text>
</comment>
<protein>
    <recommendedName>
        <fullName evidence="3">Methyltransferase family protein</fullName>
    </recommendedName>
</protein>
<evidence type="ECO:0000313" key="1">
    <source>
        <dbReference type="EMBL" id="GAA4919827.1"/>
    </source>
</evidence>
<organism evidence="1 2">
    <name type="scientific">Mucilaginibacter defluvii</name>
    <dbReference type="NCBI Taxonomy" id="1196019"/>
    <lineage>
        <taxon>Bacteria</taxon>
        <taxon>Pseudomonadati</taxon>
        <taxon>Bacteroidota</taxon>
        <taxon>Sphingobacteriia</taxon>
        <taxon>Sphingobacteriales</taxon>
        <taxon>Sphingobacteriaceae</taxon>
        <taxon>Mucilaginibacter</taxon>
    </lineage>
</organism>
<evidence type="ECO:0000313" key="2">
    <source>
        <dbReference type="Proteomes" id="UP001501436"/>
    </source>
</evidence>
<dbReference type="InterPro" id="IPR029063">
    <property type="entry name" value="SAM-dependent_MTases_sf"/>
</dbReference>
<keyword evidence="2" id="KW-1185">Reference proteome</keyword>
<dbReference type="Pfam" id="PF05711">
    <property type="entry name" value="TylF"/>
    <property type="match status" value="1"/>
</dbReference>
<name>A0ABP9FW25_9SPHI</name>
<dbReference type="Proteomes" id="UP001501436">
    <property type="component" value="Unassembled WGS sequence"/>
</dbReference>
<dbReference type="RefSeq" id="WP_345331485.1">
    <property type="nucleotide sequence ID" value="NZ_BAABJI010000002.1"/>
</dbReference>
<gene>
    <name evidence="1" type="ORF">GCM10023313_24380</name>
</gene>
<dbReference type="PANTHER" id="PTHR40036">
    <property type="entry name" value="MACROCIN O-METHYLTRANSFERASE"/>
    <property type="match status" value="1"/>
</dbReference>
<dbReference type="InterPro" id="IPR008884">
    <property type="entry name" value="TylF_MeTrfase"/>
</dbReference>
<sequence>MNNYFITQKPYSIQDRKESKTIDLVNKGLRFLKTGLHIKQQDTSVDMNTVEQRINYYHLIDSVIAYNVPGEVIELGCFTGQCAILFEKVIEQNGSDKKLHLFDSFHVPFTFKGNVEEELKENFRLAGLKQPIIHKGDFKDTLPNELPEGIAFVHIDCGFGGDKYAHRDVMLHCFESIYPRMAKNAVCILMDYYDPEENAQGIDINPGVKLAFDIFFKDKPEKIVALFGEMYNHAYFRKM</sequence>
<evidence type="ECO:0008006" key="3">
    <source>
        <dbReference type="Google" id="ProtNLM"/>
    </source>
</evidence>
<accession>A0ABP9FW25</accession>
<reference evidence="2" key="1">
    <citation type="journal article" date="2019" name="Int. J. Syst. Evol. Microbiol.">
        <title>The Global Catalogue of Microorganisms (GCM) 10K type strain sequencing project: providing services to taxonomists for standard genome sequencing and annotation.</title>
        <authorList>
            <consortium name="The Broad Institute Genomics Platform"/>
            <consortium name="The Broad Institute Genome Sequencing Center for Infectious Disease"/>
            <person name="Wu L."/>
            <person name="Ma J."/>
        </authorList>
    </citation>
    <scope>NUCLEOTIDE SEQUENCE [LARGE SCALE GENOMIC DNA]</scope>
    <source>
        <strain evidence="2">JCM 18283</strain>
    </source>
</reference>